<sequence length="1501" mass="165229">MKKFLVLLVLAYARSEKLDLTYLPPPGSQYAGGRPEDIQVPLEFPKETYTTTLRPQDFDGGVTNSEDYQPTIGINRGLPTGTLDVGDVTPGSKAPFSYNQNKYKVPTTTVSYAFTQTTTGPPIEGFETTIGPQFAGTGIPNQDLLNSFQPQYPGFTNQENLDQPGYQQTQFVGQRPTVRPVTQYPGYPTQPQSSGTSGINQPASNLGSDFQQNISQIGGQGPLAPTTGPVPQFTGSTAQPGSGAIYGEGIQAQNKPGFKPAGNQFGYQNPTSAPNYGTINQFPVMPSQNLGVAGENLYGQQPNQPQSGYQQSISGVRPGAPFGNTQYQNATLNEGGFVNQPGFAPSTTSPQGFVSTVRPSTSYGNRVSQGSSTPRPGVPQSNLPNQIGVSQIINDENSYQQLYPGSQTNGEPATIGNTENIYQPSSTVAPTFTPGIQDGQFPTGSSVVPGSYSTPAYPDAQYNNLSGGEPGIYRQRPVRPQADADRNAVILNYENVITPEGFAYSFDTSNGIHADESGTATDGVKAKGSYSYIGDDGKLYSVVYTADENGYQPQGDHLPTPPPIPKAIQEIIEKVKKEKEAGIYHDGSYDEEKYGYKKYQGATRYEPQGPKKVLQNDVDIPEEYVTETALQGMKQRKPMSSTRKPIISSGDLSDFDDDVQEQTQYGIKKYGSKDDETPQISTQRPIDRVTASNEQDDNGNIQDGSDQNQYIEVSSKRPLKQPIRKLINKVKGSNSDETEMYGDTGRLSDKTSFQQTGDQASFEYGSEEPYYEDDDSNTRFSNNGPSRRPTNQQRPEYSQEDTNLTDNFEYNNVSKRPMTPGSFKRPVINAPENTNEEIFDTRKYETTQPAAKFPGRRPTNRPVIGNVQDQTKYGERYTTQKGSSRPSNKPFEYSDKDESRIVTNDYGNEKFVTNSPAKIRPAGTKLITSNSRDQTISNRRRPAYIPETPDNQNENEYQPEDGSSEFENILSKKYGNRRPITGKPASTVGGRDEDEVTEQVSYENTPDGGYYNGIQPTSSPKLDRLRPQTSRPRGKPQSSIQGNRGQVLIGDKSSNVPGANFGQKLIKPSINQKNVQVENIDDQRLTNETGYQYIPPQRKFEQDEVRRFPAKNTGNNRVTSTRRPILQNEFYDKGNIKGKPFMTPNVSRDDTGISEDDYDQEEGTPEFVSGAVQKQQNLESGTTPDQIFGDEIISSTKPPSKFTSSTYGPYPTTGRPLKPQYNQYTQIRPGFENNVVQKGNRRPIQDTDRTNGYEYTKKPIGVVSSTTPMPSTKPYYEATYGSTTPVEQNNFVSGNTYKTPSQGFISSTTPLPSQNPGGTYQQNNKEPQYQTTYRPTGTLRPTTEYIDGTTAQRLPTVSSTYSTSNVGPYNTQSGSNLPSTTYRPNFTISGANEPTSTAIPGVVVDGFGRPIRPGYSPTVQDYTPGSTPSAQQVNGQNTKVRYQASVPSNEQRGQQRYRPGVRPVQQEVTPTFQSTTPQIIGEDFSGPKQQQKFDSETGYYY</sequence>
<dbReference type="EMBL" id="JBEDNZ010000019">
    <property type="protein sequence ID" value="KAL0820694.1"/>
    <property type="molecule type" value="Genomic_DNA"/>
</dbReference>
<dbReference type="GO" id="GO:0042302">
    <property type="term" value="F:structural constituent of cuticle"/>
    <property type="evidence" value="ECO:0007669"/>
    <property type="project" value="UniProtKB-UniRule"/>
</dbReference>
<feature type="region of interest" description="Disordered" evidence="4">
    <location>
        <begin position="1415"/>
        <end position="1434"/>
    </location>
</feature>
<feature type="compositionally biased region" description="Polar residues" evidence="4">
    <location>
        <begin position="867"/>
        <end position="887"/>
    </location>
</feature>
<dbReference type="Proteomes" id="UP001549921">
    <property type="component" value="Unassembled WGS sequence"/>
</dbReference>
<feature type="compositionally biased region" description="Acidic residues" evidence="4">
    <location>
        <begin position="765"/>
        <end position="775"/>
    </location>
</feature>
<feature type="chain" id="PRO_5044866090" description="Cuticle protein" evidence="5">
    <location>
        <begin position="16"/>
        <end position="1501"/>
    </location>
</feature>
<feature type="signal peptide" evidence="5">
    <location>
        <begin position="1"/>
        <end position="15"/>
    </location>
</feature>
<dbReference type="PROSITE" id="PS00233">
    <property type="entry name" value="CHIT_BIND_RR_1"/>
    <property type="match status" value="1"/>
</dbReference>
<gene>
    <name evidence="6" type="ORF">ABMA28_006525</name>
</gene>
<evidence type="ECO:0000256" key="1">
    <source>
        <dbReference type="ARBA" id="ARBA00022460"/>
    </source>
</evidence>
<keyword evidence="1 3" id="KW-0193">Cuticle</keyword>
<feature type="compositionally biased region" description="Polar residues" evidence="4">
    <location>
        <begin position="901"/>
        <end position="916"/>
    </location>
</feature>
<feature type="region of interest" description="Disordered" evidence="4">
    <location>
        <begin position="1303"/>
        <end position="1343"/>
    </location>
</feature>
<proteinExistence type="predicted"/>
<feature type="compositionally biased region" description="Polar residues" evidence="4">
    <location>
        <begin position="1417"/>
        <end position="1434"/>
    </location>
</feature>
<feature type="compositionally biased region" description="Low complexity" evidence="4">
    <location>
        <begin position="1194"/>
        <end position="1206"/>
    </location>
</feature>
<dbReference type="PROSITE" id="PS51155">
    <property type="entry name" value="CHIT_BIND_RR_2"/>
    <property type="match status" value="1"/>
</dbReference>
<feature type="compositionally biased region" description="Polar residues" evidence="4">
    <location>
        <begin position="750"/>
        <end position="759"/>
    </location>
</feature>
<dbReference type="PRINTS" id="PR00947">
    <property type="entry name" value="CUTICLE"/>
</dbReference>
<dbReference type="Pfam" id="PF00379">
    <property type="entry name" value="Chitin_bind_4"/>
    <property type="match status" value="1"/>
</dbReference>
<feature type="compositionally biased region" description="Polar residues" evidence="4">
    <location>
        <begin position="1445"/>
        <end position="1454"/>
    </location>
</feature>
<evidence type="ECO:0000313" key="6">
    <source>
        <dbReference type="EMBL" id="KAL0820694.1"/>
    </source>
</evidence>
<evidence type="ECO:0000256" key="5">
    <source>
        <dbReference type="SAM" id="SignalP"/>
    </source>
</evidence>
<feature type="region of interest" description="Disordered" evidence="4">
    <location>
        <begin position="344"/>
        <end position="385"/>
    </location>
</feature>
<accession>A0ABD0SNT2</accession>
<feature type="compositionally biased region" description="Polar residues" evidence="4">
    <location>
        <begin position="778"/>
        <end position="814"/>
    </location>
</feature>
<feature type="compositionally biased region" description="Acidic residues" evidence="4">
    <location>
        <begin position="1152"/>
        <end position="1163"/>
    </location>
</feature>
<feature type="compositionally biased region" description="Basic residues" evidence="4">
    <location>
        <begin position="717"/>
        <end position="728"/>
    </location>
</feature>
<feature type="compositionally biased region" description="Polar residues" evidence="4">
    <location>
        <begin position="1466"/>
        <end position="1478"/>
    </location>
</feature>
<name>A0ABD0SNT2_LOXSC</name>
<keyword evidence="2 5" id="KW-0732">Signal</keyword>
<evidence type="ECO:0000256" key="2">
    <source>
        <dbReference type="ARBA" id="ARBA00022729"/>
    </source>
</evidence>
<comment type="caution">
    <text evidence="6">The sequence shown here is derived from an EMBL/GenBank/DDBJ whole genome shotgun (WGS) entry which is preliminary data.</text>
</comment>
<feature type="compositionally biased region" description="Polar residues" evidence="4">
    <location>
        <begin position="926"/>
        <end position="937"/>
    </location>
</feature>
<feature type="compositionally biased region" description="Polar residues" evidence="4">
    <location>
        <begin position="678"/>
        <end position="712"/>
    </location>
</feature>
<evidence type="ECO:0008006" key="8">
    <source>
        <dbReference type="Google" id="ProtNLM"/>
    </source>
</evidence>
<feature type="compositionally biased region" description="Polar residues" evidence="4">
    <location>
        <begin position="189"/>
        <end position="217"/>
    </location>
</feature>
<feature type="region of interest" description="Disordered" evidence="4">
    <location>
        <begin position="1136"/>
        <end position="1163"/>
    </location>
</feature>
<feature type="compositionally biased region" description="Polar residues" evidence="4">
    <location>
        <begin position="1027"/>
        <end position="1044"/>
    </location>
</feature>
<evidence type="ECO:0000313" key="7">
    <source>
        <dbReference type="Proteomes" id="UP001549921"/>
    </source>
</evidence>
<feature type="region of interest" description="Disordered" evidence="4">
    <location>
        <begin position="1445"/>
        <end position="1501"/>
    </location>
</feature>
<dbReference type="InterPro" id="IPR000618">
    <property type="entry name" value="Insect_cuticle"/>
</dbReference>
<evidence type="ECO:0000256" key="3">
    <source>
        <dbReference type="PROSITE-ProRule" id="PRU00497"/>
    </source>
</evidence>
<reference evidence="6 7" key="1">
    <citation type="submission" date="2024-06" db="EMBL/GenBank/DDBJ databases">
        <title>A chromosome-level genome assembly of beet webworm, Loxostege sticticalis.</title>
        <authorList>
            <person name="Zhang Y."/>
        </authorList>
    </citation>
    <scope>NUCLEOTIDE SEQUENCE [LARGE SCALE GENOMIC DNA]</scope>
    <source>
        <strain evidence="6">AQ028</strain>
        <tissue evidence="6">Male pupae</tissue>
    </source>
</reference>
<feature type="compositionally biased region" description="Polar residues" evidence="4">
    <location>
        <begin position="345"/>
        <end position="385"/>
    </location>
</feature>
<feature type="region of interest" description="Disordered" evidence="4">
    <location>
        <begin position="187"/>
        <end position="232"/>
    </location>
</feature>
<dbReference type="InterPro" id="IPR031311">
    <property type="entry name" value="CHIT_BIND_RR_consensus"/>
</dbReference>
<feature type="region of interest" description="Disordered" evidence="4">
    <location>
        <begin position="628"/>
        <end position="1048"/>
    </location>
</feature>
<feature type="region of interest" description="Disordered" evidence="4">
    <location>
        <begin position="1193"/>
        <end position="1219"/>
    </location>
</feature>
<evidence type="ECO:0000256" key="4">
    <source>
        <dbReference type="SAM" id="MobiDB-lite"/>
    </source>
</evidence>
<feature type="region of interest" description="Disordered" evidence="4">
    <location>
        <begin position="1358"/>
        <end position="1378"/>
    </location>
</feature>
<organism evidence="6 7">
    <name type="scientific">Loxostege sticticalis</name>
    <name type="common">Beet webworm moth</name>
    <dbReference type="NCBI Taxonomy" id="481309"/>
    <lineage>
        <taxon>Eukaryota</taxon>
        <taxon>Metazoa</taxon>
        <taxon>Ecdysozoa</taxon>
        <taxon>Arthropoda</taxon>
        <taxon>Hexapoda</taxon>
        <taxon>Insecta</taxon>
        <taxon>Pterygota</taxon>
        <taxon>Neoptera</taxon>
        <taxon>Endopterygota</taxon>
        <taxon>Lepidoptera</taxon>
        <taxon>Glossata</taxon>
        <taxon>Ditrysia</taxon>
        <taxon>Pyraloidea</taxon>
        <taxon>Crambidae</taxon>
        <taxon>Pyraustinae</taxon>
        <taxon>Loxostege</taxon>
    </lineage>
</organism>
<protein>
    <recommendedName>
        <fullName evidence="8">Cuticle protein</fullName>
    </recommendedName>
</protein>
<feature type="compositionally biased region" description="Polar residues" evidence="4">
    <location>
        <begin position="1303"/>
        <end position="1341"/>
    </location>
</feature>